<keyword evidence="9" id="KW-1185">Reference proteome</keyword>
<dbReference type="CDD" id="cd17535">
    <property type="entry name" value="REC_NarL-like"/>
    <property type="match status" value="1"/>
</dbReference>
<evidence type="ECO:0000256" key="1">
    <source>
        <dbReference type="ARBA" id="ARBA00022553"/>
    </source>
</evidence>
<dbReference type="PANTHER" id="PTHR43214">
    <property type="entry name" value="TWO-COMPONENT RESPONSE REGULATOR"/>
    <property type="match status" value="1"/>
</dbReference>
<dbReference type="Pfam" id="PF00072">
    <property type="entry name" value="Response_reg"/>
    <property type="match status" value="1"/>
</dbReference>
<dbReference type="PROSITE" id="PS00622">
    <property type="entry name" value="HTH_LUXR_1"/>
    <property type="match status" value="1"/>
</dbReference>
<dbReference type="InterPro" id="IPR000792">
    <property type="entry name" value="Tscrpt_reg_LuxR_C"/>
</dbReference>
<dbReference type="RefSeq" id="WP_286353283.1">
    <property type="nucleotide sequence ID" value="NZ_AP027079.1"/>
</dbReference>
<dbReference type="SUPFAM" id="SSF52172">
    <property type="entry name" value="CheY-like"/>
    <property type="match status" value="1"/>
</dbReference>
<dbReference type="SUPFAM" id="SSF46894">
    <property type="entry name" value="C-terminal effector domain of the bipartite response regulators"/>
    <property type="match status" value="1"/>
</dbReference>
<evidence type="ECO:0000313" key="8">
    <source>
        <dbReference type="EMBL" id="BDU69560.1"/>
    </source>
</evidence>
<keyword evidence="2" id="KW-0805">Transcription regulation</keyword>
<evidence type="ECO:0000256" key="3">
    <source>
        <dbReference type="ARBA" id="ARBA00023125"/>
    </source>
</evidence>
<reference evidence="9" key="1">
    <citation type="journal article" date="2023" name="Int. J. Syst. Evol. Microbiol.">
        <title>Mesoterricola silvestris gen. nov., sp. nov., Mesoterricola sediminis sp. nov., Geothrix oryzae sp. nov., Geothrix edaphica sp. nov., Geothrix rubra sp. nov., and Geothrix limicola sp. nov., six novel members of Acidobacteriota isolated from soils.</title>
        <authorList>
            <person name="Itoh H."/>
            <person name="Sugisawa Y."/>
            <person name="Mise K."/>
            <person name="Xu Z."/>
            <person name="Kuniyasu M."/>
            <person name="Ushijima N."/>
            <person name="Kawano K."/>
            <person name="Kobayashi E."/>
            <person name="Shiratori Y."/>
            <person name="Masuda Y."/>
            <person name="Senoo K."/>
        </authorList>
    </citation>
    <scope>NUCLEOTIDE SEQUENCE [LARGE SCALE GENOMIC DNA]</scope>
    <source>
        <strain evidence="9">Red222</strain>
    </source>
</reference>
<gene>
    <name evidence="8" type="ORF">GETHOR_16610</name>
</gene>
<organism evidence="8 9">
    <name type="scientific">Geothrix oryzae</name>
    <dbReference type="NCBI Taxonomy" id="2927975"/>
    <lineage>
        <taxon>Bacteria</taxon>
        <taxon>Pseudomonadati</taxon>
        <taxon>Acidobacteriota</taxon>
        <taxon>Holophagae</taxon>
        <taxon>Holophagales</taxon>
        <taxon>Holophagaceae</taxon>
        <taxon>Geothrix</taxon>
    </lineage>
</organism>
<evidence type="ECO:0000259" key="6">
    <source>
        <dbReference type="PROSITE" id="PS50043"/>
    </source>
</evidence>
<dbReference type="PRINTS" id="PR00038">
    <property type="entry name" value="HTHLUXR"/>
</dbReference>
<name>A0ABM8DRA8_9BACT</name>
<dbReference type="PANTHER" id="PTHR43214:SF41">
    <property type="entry name" value="NITRATE_NITRITE RESPONSE REGULATOR PROTEIN NARP"/>
    <property type="match status" value="1"/>
</dbReference>
<dbReference type="Pfam" id="PF00196">
    <property type="entry name" value="GerE"/>
    <property type="match status" value="1"/>
</dbReference>
<dbReference type="SMART" id="SM00421">
    <property type="entry name" value="HTH_LUXR"/>
    <property type="match status" value="1"/>
</dbReference>
<dbReference type="CDD" id="cd06170">
    <property type="entry name" value="LuxR_C_like"/>
    <property type="match status" value="1"/>
</dbReference>
<evidence type="ECO:0000313" key="9">
    <source>
        <dbReference type="Proteomes" id="UP001242010"/>
    </source>
</evidence>
<evidence type="ECO:0000256" key="4">
    <source>
        <dbReference type="ARBA" id="ARBA00023163"/>
    </source>
</evidence>
<dbReference type="InterPro" id="IPR001789">
    <property type="entry name" value="Sig_transdc_resp-reg_receiver"/>
</dbReference>
<dbReference type="PROSITE" id="PS50110">
    <property type="entry name" value="RESPONSE_REGULATORY"/>
    <property type="match status" value="1"/>
</dbReference>
<protein>
    <submittedName>
        <fullName evidence="8">DNA-binding response regulator</fullName>
    </submittedName>
</protein>
<dbReference type="Gene3D" id="3.40.50.2300">
    <property type="match status" value="1"/>
</dbReference>
<dbReference type="InterPro" id="IPR011006">
    <property type="entry name" value="CheY-like_superfamily"/>
</dbReference>
<accession>A0ABM8DRA8</accession>
<dbReference type="InterPro" id="IPR058245">
    <property type="entry name" value="NreC/VraR/RcsB-like_REC"/>
</dbReference>
<sequence>MAQEQRYRLVIAEDHTILREGLKALLSSRPDLEVVGEAADGREAVRRAEELTPDLMMLDLSMPRSNGLEALKEIKRISPQTKVLVLTVHKTEDYVFTALQAGADGYVLKDSSASELMLAVRSVLNGERYLGPAIASTVVSGYLGAKDASTLRPAFDELSTREREVLKLIAEGYRTKDIAEYLCISPKTVEKHRANLMDRLKLHTVPALTTYAIEKGLVTK</sequence>
<dbReference type="GO" id="GO:0003677">
    <property type="term" value="F:DNA binding"/>
    <property type="evidence" value="ECO:0007669"/>
    <property type="project" value="UniProtKB-KW"/>
</dbReference>
<evidence type="ECO:0000256" key="2">
    <source>
        <dbReference type="ARBA" id="ARBA00023015"/>
    </source>
</evidence>
<dbReference type="Proteomes" id="UP001242010">
    <property type="component" value="Chromosome"/>
</dbReference>
<feature type="modified residue" description="4-aspartylphosphate" evidence="5">
    <location>
        <position position="59"/>
    </location>
</feature>
<proteinExistence type="predicted"/>
<keyword evidence="3 8" id="KW-0238">DNA-binding</keyword>
<feature type="domain" description="Response regulatory" evidence="7">
    <location>
        <begin position="8"/>
        <end position="124"/>
    </location>
</feature>
<keyword evidence="4" id="KW-0804">Transcription</keyword>
<feature type="domain" description="HTH luxR-type" evidence="6">
    <location>
        <begin position="151"/>
        <end position="216"/>
    </location>
</feature>
<dbReference type="SMART" id="SM00448">
    <property type="entry name" value="REC"/>
    <property type="match status" value="1"/>
</dbReference>
<dbReference type="PROSITE" id="PS50043">
    <property type="entry name" value="HTH_LUXR_2"/>
    <property type="match status" value="1"/>
</dbReference>
<evidence type="ECO:0000256" key="5">
    <source>
        <dbReference type="PROSITE-ProRule" id="PRU00169"/>
    </source>
</evidence>
<evidence type="ECO:0000259" key="7">
    <source>
        <dbReference type="PROSITE" id="PS50110"/>
    </source>
</evidence>
<dbReference type="InterPro" id="IPR039420">
    <property type="entry name" value="WalR-like"/>
</dbReference>
<dbReference type="InterPro" id="IPR016032">
    <property type="entry name" value="Sig_transdc_resp-reg_C-effctor"/>
</dbReference>
<keyword evidence="1 5" id="KW-0597">Phosphoprotein</keyword>
<dbReference type="EMBL" id="AP027079">
    <property type="protein sequence ID" value="BDU69560.1"/>
    <property type="molecule type" value="Genomic_DNA"/>
</dbReference>